<sequence length="69" mass="7300">MEGCDFINCGIINGSNGGAIYFAGTVFNATGCRFLNCYAKGSGGAICINSSHIQYGSTINRCIFYNNTI</sequence>
<protein>
    <recommendedName>
        <fullName evidence="3">Right handed beta helix domain-containing protein</fullName>
    </recommendedName>
</protein>
<gene>
    <name evidence="1" type="ORF">EZS28_047555</name>
</gene>
<organism evidence="1 2">
    <name type="scientific">Streblomastix strix</name>
    <dbReference type="NCBI Taxonomy" id="222440"/>
    <lineage>
        <taxon>Eukaryota</taxon>
        <taxon>Metamonada</taxon>
        <taxon>Preaxostyla</taxon>
        <taxon>Oxymonadida</taxon>
        <taxon>Streblomastigidae</taxon>
        <taxon>Streblomastix</taxon>
    </lineage>
</organism>
<reference evidence="1 2" key="1">
    <citation type="submission" date="2019-03" db="EMBL/GenBank/DDBJ databases">
        <title>Single cell metagenomics reveals metabolic interactions within the superorganism composed of flagellate Streblomastix strix and complex community of Bacteroidetes bacteria on its surface.</title>
        <authorList>
            <person name="Treitli S.C."/>
            <person name="Kolisko M."/>
            <person name="Husnik F."/>
            <person name="Keeling P."/>
            <person name="Hampl V."/>
        </authorList>
    </citation>
    <scope>NUCLEOTIDE SEQUENCE [LARGE SCALE GENOMIC DNA]</scope>
    <source>
        <strain evidence="1">ST1C</strain>
    </source>
</reference>
<dbReference type="AlphaFoldDB" id="A0A5J4TFC9"/>
<evidence type="ECO:0008006" key="3">
    <source>
        <dbReference type="Google" id="ProtNLM"/>
    </source>
</evidence>
<name>A0A5J4TFC9_9EUKA</name>
<accession>A0A5J4TFC9</accession>
<proteinExistence type="predicted"/>
<dbReference type="EMBL" id="SNRW01032201">
    <property type="protein sequence ID" value="KAA6356918.1"/>
    <property type="molecule type" value="Genomic_DNA"/>
</dbReference>
<evidence type="ECO:0000313" key="2">
    <source>
        <dbReference type="Proteomes" id="UP000324800"/>
    </source>
</evidence>
<dbReference type="Proteomes" id="UP000324800">
    <property type="component" value="Unassembled WGS sequence"/>
</dbReference>
<comment type="caution">
    <text evidence="1">The sequence shown here is derived from an EMBL/GenBank/DDBJ whole genome shotgun (WGS) entry which is preliminary data.</text>
</comment>
<evidence type="ECO:0000313" key="1">
    <source>
        <dbReference type="EMBL" id="KAA6356918.1"/>
    </source>
</evidence>